<dbReference type="OrthoDB" id="191196at2759"/>
<feature type="region of interest" description="Disordered" evidence="1">
    <location>
        <begin position="1"/>
        <end position="28"/>
    </location>
</feature>
<gene>
    <name evidence="3" type="ORF">OSTQU699_LOCUS7822</name>
</gene>
<accession>A0A8S1J4S6</accession>
<comment type="caution">
    <text evidence="3">The sequence shown here is derived from an EMBL/GenBank/DDBJ whole genome shotgun (WGS) entry which is preliminary data.</text>
</comment>
<keyword evidence="4" id="KW-1185">Reference proteome</keyword>
<sequence length="936" mass="102434">MDASTGCGRAAGPRRTGPMIGVPALSSGPVPGSRARRWLVPPIGPFGIAHRAPTRTLQAITPCCAPRRRRSVLIARAAQGGQVGGGPQVVPEVFRTPREKTAVQEMVSGMSTTMAYVGAGVVLAASAALGFVVGGRAPENMKTAGKALGVAAGIGGAALAVTKLKESREESASIDLHNELVKKGDVSLLTRAEVEDIEQKYGIDLATTMVSEMKMLYDQFLESMIPPGDEPMTGMEPGKLISFKDALGLGDEDAAAVHMDVGRRLARSRFEVGTKRAQAEQRKEMRGALEFNTAMENLAKEASDVLPPGLGRMTIHGGAFEKAASTADLRDLYRVFLEESLEATGQLTVQLEQDMDALKVILGLGTKEATSVREEVTSTIYRRLLRDEVQSGRLDAAESKAAVLEQLCTRLMFKPESAALMHKSIYKQKVESILEQDNKISDEAAEELLRLSFGSDNIEAVKQIIVDLRLSKEMAKDALDEAARKIFMDYITTSRLKQNRLDAAKELKKMVFFSNIVVAPLLQEIKGKSKTEDMRDALKEIAEVVSKAAEADGKEEADGGEKDETNEDTKATTSEDSTESVEKGDTMPSTLNKAQKAAENFSTEGDSLPSGTKISSQKEITLANDLDVRDRVDIYRNYLLYCMSGDVISMPMGGTVVLERDMDEFGRLSQLGDVLGLPPMEIMKVHQDLAEQAFREQVKGALADGDLTKEKTESLTEMREKMGLSEAAAQKIIKGVQNERLAEGLHSAKALGELSLQKLLDMKESGVEIENFTSTEYRLRLFEQEIEKLMSDGRGELDNEYAFETLPSNLALEADKARSVVSKVASGRKGRQVVQAVTDLRMKKFDAVVQDINNYLVCNRIVGTNGSDNGSTVWDRRDEVLDLYSVYYWKVKDEAKLAEIERIFGISQSEAKTLRDVVDSGGLKWAEEVKDEEFFF</sequence>
<dbReference type="AlphaFoldDB" id="A0A8S1J4S6"/>
<feature type="region of interest" description="Disordered" evidence="1">
    <location>
        <begin position="549"/>
        <end position="613"/>
    </location>
</feature>
<evidence type="ECO:0000313" key="3">
    <source>
        <dbReference type="EMBL" id="CAD7702465.1"/>
    </source>
</evidence>
<dbReference type="EMBL" id="CAJHUC010001838">
    <property type="protein sequence ID" value="CAD7702465.1"/>
    <property type="molecule type" value="Genomic_DNA"/>
</dbReference>
<evidence type="ECO:0000313" key="4">
    <source>
        <dbReference type="Proteomes" id="UP000708148"/>
    </source>
</evidence>
<reference evidence="3" key="1">
    <citation type="submission" date="2020-12" db="EMBL/GenBank/DDBJ databases">
        <authorList>
            <person name="Iha C."/>
        </authorList>
    </citation>
    <scope>NUCLEOTIDE SEQUENCE</scope>
</reference>
<dbReference type="PANTHER" id="PTHR34935:SF3">
    <property type="entry name" value="PROTEIN TIC110, CHLOROPLASTIC"/>
    <property type="match status" value="1"/>
</dbReference>
<feature type="compositionally biased region" description="Basic and acidic residues" evidence="1">
    <location>
        <begin position="549"/>
        <end position="570"/>
    </location>
</feature>
<feature type="compositionally biased region" description="Polar residues" evidence="1">
    <location>
        <begin position="600"/>
        <end position="613"/>
    </location>
</feature>
<protein>
    <submittedName>
        <fullName evidence="3">Uncharacterized protein</fullName>
    </submittedName>
</protein>
<feature type="transmembrane region" description="Helical" evidence="2">
    <location>
        <begin position="114"/>
        <end position="135"/>
    </location>
</feature>
<proteinExistence type="predicted"/>
<dbReference type="GO" id="GO:0061927">
    <property type="term" value="C:TOC-TIC supercomplex I"/>
    <property type="evidence" value="ECO:0007669"/>
    <property type="project" value="TreeGrafter"/>
</dbReference>
<dbReference type="Pfam" id="PF16940">
    <property type="entry name" value="Tic110"/>
    <property type="match status" value="2"/>
</dbReference>
<keyword evidence="2" id="KW-0812">Transmembrane</keyword>
<name>A0A8S1J4S6_9CHLO</name>
<dbReference type="Proteomes" id="UP000708148">
    <property type="component" value="Unassembled WGS sequence"/>
</dbReference>
<evidence type="ECO:0000256" key="2">
    <source>
        <dbReference type="SAM" id="Phobius"/>
    </source>
</evidence>
<dbReference type="InterPro" id="IPR031610">
    <property type="entry name" value="TIC110"/>
</dbReference>
<organism evidence="3 4">
    <name type="scientific">Ostreobium quekettii</name>
    <dbReference type="NCBI Taxonomy" id="121088"/>
    <lineage>
        <taxon>Eukaryota</taxon>
        <taxon>Viridiplantae</taxon>
        <taxon>Chlorophyta</taxon>
        <taxon>core chlorophytes</taxon>
        <taxon>Ulvophyceae</taxon>
        <taxon>TCBD clade</taxon>
        <taxon>Bryopsidales</taxon>
        <taxon>Ostreobineae</taxon>
        <taxon>Ostreobiaceae</taxon>
        <taxon>Ostreobium</taxon>
    </lineage>
</organism>
<dbReference type="PANTHER" id="PTHR34935">
    <property type="entry name" value="PROTEIN TIC110, CHLOROPLASTIC"/>
    <property type="match status" value="1"/>
</dbReference>
<keyword evidence="2" id="KW-0472">Membrane</keyword>
<keyword evidence="2" id="KW-1133">Transmembrane helix</keyword>
<evidence type="ECO:0000256" key="1">
    <source>
        <dbReference type="SAM" id="MobiDB-lite"/>
    </source>
</evidence>
<dbReference type="GO" id="GO:0045037">
    <property type="term" value="P:protein import into chloroplast stroma"/>
    <property type="evidence" value="ECO:0007669"/>
    <property type="project" value="TreeGrafter"/>
</dbReference>